<evidence type="ECO:0000313" key="6">
    <source>
        <dbReference type="EMBL" id="MBN9669400.1"/>
    </source>
</evidence>
<name>A0A939ECK6_9HYPH</name>
<proteinExistence type="inferred from homology"/>
<accession>A0A939ECK6</accession>
<dbReference type="PROSITE" id="PS50931">
    <property type="entry name" value="HTH_LYSR"/>
    <property type="match status" value="2"/>
</dbReference>
<dbReference type="SUPFAM" id="SSF46785">
    <property type="entry name" value="Winged helix' DNA-binding domain"/>
    <property type="match status" value="2"/>
</dbReference>
<dbReference type="GO" id="GO:0000976">
    <property type="term" value="F:transcription cis-regulatory region binding"/>
    <property type="evidence" value="ECO:0007669"/>
    <property type="project" value="TreeGrafter"/>
</dbReference>
<organism evidence="6 7">
    <name type="scientific">Roseibium aggregatum</name>
    <dbReference type="NCBI Taxonomy" id="187304"/>
    <lineage>
        <taxon>Bacteria</taxon>
        <taxon>Pseudomonadati</taxon>
        <taxon>Pseudomonadota</taxon>
        <taxon>Alphaproteobacteria</taxon>
        <taxon>Hyphomicrobiales</taxon>
        <taxon>Stappiaceae</taxon>
        <taxon>Roseibium</taxon>
    </lineage>
</organism>
<evidence type="ECO:0000259" key="5">
    <source>
        <dbReference type="PROSITE" id="PS50931"/>
    </source>
</evidence>
<dbReference type="Gene3D" id="3.40.190.10">
    <property type="entry name" value="Periplasmic binding protein-like II"/>
    <property type="match status" value="2"/>
</dbReference>
<reference evidence="6" key="1">
    <citation type="submission" date="2020-12" db="EMBL/GenBank/DDBJ databases">
        <title>Oil enriched cultivation method for isolating marine PHA-producing bacteria.</title>
        <authorList>
            <person name="Zheng W."/>
            <person name="Yu S."/>
            <person name="Huang Y."/>
        </authorList>
    </citation>
    <scope>NUCLEOTIDE SEQUENCE</scope>
    <source>
        <strain evidence="6">SY-2-12</strain>
    </source>
</reference>
<protein>
    <submittedName>
        <fullName evidence="6">LysR family transcriptional regulator</fullName>
    </submittedName>
</protein>
<comment type="caution">
    <text evidence="6">The sequence shown here is derived from an EMBL/GenBank/DDBJ whole genome shotgun (WGS) entry which is preliminary data.</text>
</comment>
<comment type="similarity">
    <text evidence="1">Belongs to the LysR transcriptional regulatory family.</text>
</comment>
<dbReference type="InterPro" id="IPR005119">
    <property type="entry name" value="LysR_subst-bd"/>
</dbReference>
<evidence type="ECO:0000256" key="3">
    <source>
        <dbReference type="ARBA" id="ARBA00023125"/>
    </source>
</evidence>
<evidence type="ECO:0000313" key="7">
    <source>
        <dbReference type="Proteomes" id="UP000664096"/>
    </source>
</evidence>
<dbReference type="AlphaFoldDB" id="A0A939ECK6"/>
<keyword evidence="2" id="KW-0805">Transcription regulation</keyword>
<dbReference type="PANTHER" id="PTHR30126">
    <property type="entry name" value="HTH-TYPE TRANSCRIPTIONAL REGULATOR"/>
    <property type="match status" value="1"/>
</dbReference>
<gene>
    <name evidence="6" type="ORF">JF539_03550</name>
</gene>
<sequence>MAKGGGITAAANAVNLSQPAITQAIAKLEGVFQQQLFIRGTSGMFLTEAGTLFQVRAQRALSLIREGCTLALKKQARGNTAGGVPFDQLITSTQLRALLAVEHSGNFTLAARHIGVSQPSLHRVSRDLEAVSGLKLFVKSQQGIDLTEAARVLAQYSKLAYSELKHAFEEIDATRGVDSAHITVGTLPLARSFVLPTAINELTANRPFVQISVVDGPYDDVLHGLRHGEIDFIIGALRDPVPIDDVEQEALFTDQLGIFARTGHPLAEKATITLDDLLLYPWTVPRPGTPTRKHFDALFKNAGKEPPERLVDTGSHVLMKGILKGSDRLALISAHQMHEEAARGQVARVPFDLPGTGRPIGITTRRDWRATPTQKQFMGLLRKAASNLTQGTSIYIKNQ</sequence>
<evidence type="ECO:0000256" key="1">
    <source>
        <dbReference type="ARBA" id="ARBA00009437"/>
    </source>
</evidence>
<dbReference type="CDD" id="cd08435">
    <property type="entry name" value="PBP2_GbpR"/>
    <property type="match status" value="1"/>
</dbReference>
<evidence type="ECO:0000256" key="2">
    <source>
        <dbReference type="ARBA" id="ARBA00023015"/>
    </source>
</evidence>
<dbReference type="Proteomes" id="UP000664096">
    <property type="component" value="Unassembled WGS sequence"/>
</dbReference>
<dbReference type="InterPro" id="IPR036388">
    <property type="entry name" value="WH-like_DNA-bd_sf"/>
</dbReference>
<evidence type="ECO:0000256" key="4">
    <source>
        <dbReference type="ARBA" id="ARBA00023163"/>
    </source>
</evidence>
<dbReference type="InterPro" id="IPR000847">
    <property type="entry name" value="LysR_HTH_N"/>
</dbReference>
<dbReference type="InterPro" id="IPR037405">
    <property type="entry name" value="GbpR_PBP2"/>
</dbReference>
<dbReference type="EMBL" id="JAEKJZ010000001">
    <property type="protein sequence ID" value="MBN9669400.1"/>
    <property type="molecule type" value="Genomic_DNA"/>
</dbReference>
<keyword evidence="3" id="KW-0238">DNA-binding</keyword>
<dbReference type="Pfam" id="PF03466">
    <property type="entry name" value="LysR_substrate"/>
    <property type="match status" value="1"/>
</dbReference>
<dbReference type="PANTHER" id="PTHR30126:SF98">
    <property type="entry name" value="HTH-TYPE TRANSCRIPTIONAL ACTIVATOR BAUR"/>
    <property type="match status" value="1"/>
</dbReference>
<dbReference type="Pfam" id="PF00126">
    <property type="entry name" value="HTH_1"/>
    <property type="match status" value="2"/>
</dbReference>
<dbReference type="SUPFAM" id="SSF53850">
    <property type="entry name" value="Periplasmic binding protein-like II"/>
    <property type="match status" value="1"/>
</dbReference>
<feature type="domain" description="HTH lysR-type" evidence="5">
    <location>
        <begin position="90"/>
        <end position="147"/>
    </location>
</feature>
<dbReference type="PRINTS" id="PR00039">
    <property type="entry name" value="HTHLYSR"/>
</dbReference>
<feature type="domain" description="HTH lysR-type" evidence="5">
    <location>
        <begin position="1"/>
        <end position="47"/>
    </location>
</feature>
<keyword evidence="4" id="KW-0804">Transcription</keyword>
<dbReference type="Gene3D" id="1.10.10.10">
    <property type="entry name" value="Winged helix-like DNA-binding domain superfamily/Winged helix DNA-binding domain"/>
    <property type="match status" value="2"/>
</dbReference>
<dbReference type="GO" id="GO:0003700">
    <property type="term" value="F:DNA-binding transcription factor activity"/>
    <property type="evidence" value="ECO:0007669"/>
    <property type="project" value="InterPro"/>
</dbReference>
<dbReference type="InterPro" id="IPR036390">
    <property type="entry name" value="WH_DNA-bd_sf"/>
</dbReference>